<reference evidence="5" key="2">
    <citation type="submission" date="2022-06" db="UniProtKB">
        <authorList>
            <consortium name="EnsemblMetazoa"/>
        </authorList>
    </citation>
    <scope>IDENTIFICATION</scope>
</reference>
<dbReference type="GO" id="GO:0005829">
    <property type="term" value="C:cytosol"/>
    <property type="evidence" value="ECO:0007669"/>
    <property type="project" value="TreeGrafter"/>
</dbReference>
<dbReference type="EMBL" id="CMVM020000248">
    <property type="status" value="NOT_ANNOTATED_CDS"/>
    <property type="molecule type" value="Genomic_DNA"/>
</dbReference>
<feature type="domain" description="PCI" evidence="4">
    <location>
        <begin position="131"/>
        <end position="302"/>
    </location>
</feature>
<keyword evidence="6" id="KW-1185">Reference proteome</keyword>
<dbReference type="PROSITE" id="PS50250">
    <property type="entry name" value="PCI"/>
    <property type="match status" value="1"/>
</dbReference>
<evidence type="ECO:0000256" key="3">
    <source>
        <dbReference type="ARBA" id="ARBA00022942"/>
    </source>
</evidence>
<dbReference type="EnsemblMetazoa" id="OVOC8339.1">
    <property type="protein sequence ID" value="OVOC8339.1"/>
    <property type="gene ID" value="WBGene00245148"/>
</dbReference>
<protein>
    <recommendedName>
        <fullName evidence="2">26S proteasome non-ATPase regulatory subunit 8</fullName>
    </recommendedName>
</protein>
<name>A0A8R1U0S4_ONCVO</name>
<dbReference type="Proteomes" id="UP000024404">
    <property type="component" value="Unassembled WGS sequence"/>
</dbReference>
<dbReference type="Gene3D" id="1.25.40.990">
    <property type="match status" value="1"/>
</dbReference>
<evidence type="ECO:0000313" key="5">
    <source>
        <dbReference type="EnsemblMetazoa" id="OVOC8339.1"/>
    </source>
</evidence>
<sequence length="320" mass="37493">MMASLDTVHRRLLDEWRQESKRDLSQLEMVLKSAQMEVEYRKLMAEWNKEPKNLGAIGSRLKRIKVCTCIIYFLQINCPEIDSAIRTRPRKELVNNRNALRGLSHQTLLMIHRDVFEIDALCAILRSDLDSFREAITVLINFYNSYGLSDEWPNKWLMIGLDLMFLLATNQHIQFHMLLEQIDQDIQQNNPYIKIPVKLEQSLIEGAYHKIVLTEKNIPSPYYALFMHISMDTVRDEIASCMERAFLKVSQRDAARLLLFNDVTKTISFAEKRGWRSSMCGRDVTYVFDHAHQTCAEPRIDTERITKQAIFYAKQLEMIV</sequence>
<evidence type="ECO:0000256" key="2">
    <source>
        <dbReference type="ARBA" id="ARBA00014939"/>
    </source>
</evidence>
<dbReference type="InterPro" id="IPR006746">
    <property type="entry name" value="26S_Psome_Rpn12"/>
</dbReference>
<evidence type="ECO:0000259" key="4">
    <source>
        <dbReference type="PROSITE" id="PS50250"/>
    </source>
</evidence>
<keyword evidence="3" id="KW-0647">Proteasome</keyword>
<dbReference type="Pfam" id="PF10075">
    <property type="entry name" value="CSN8_PSD8_EIF3K"/>
    <property type="match status" value="1"/>
</dbReference>
<comment type="similarity">
    <text evidence="1">Belongs to the proteasome subunit S14 family.</text>
</comment>
<dbReference type="PANTHER" id="PTHR12387">
    <property type="entry name" value="26S PROTEASOME NON-ATPASE REGULATORY SUBUNIT 8"/>
    <property type="match status" value="1"/>
</dbReference>
<organism evidence="5 6">
    <name type="scientific">Onchocerca volvulus</name>
    <dbReference type="NCBI Taxonomy" id="6282"/>
    <lineage>
        <taxon>Eukaryota</taxon>
        <taxon>Metazoa</taxon>
        <taxon>Ecdysozoa</taxon>
        <taxon>Nematoda</taxon>
        <taxon>Chromadorea</taxon>
        <taxon>Rhabditida</taxon>
        <taxon>Spirurina</taxon>
        <taxon>Spiruromorpha</taxon>
        <taxon>Filarioidea</taxon>
        <taxon>Onchocercidae</taxon>
        <taxon>Onchocerca</taxon>
    </lineage>
</organism>
<dbReference type="InterPro" id="IPR000717">
    <property type="entry name" value="PCI_dom"/>
</dbReference>
<dbReference type="AlphaFoldDB" id="A0A8R1U0S4"/>
<accession>A0A8R1U0S4</accession>
<reference evidence="6" key="1">
    <citation type="submission" date="2013-10" db="EMBL/GenBank/DDBJ databases">
        <title>Genome sequencing of Onchocerca volvulus.</title>
        <authorList>
            <person name="Cotton J."/>
            <person name="Tsai J."/>
            <person name="Stanley E."/>
            <person name="Tracey A."/>
            <person name="Holroyd N."/>
            <person name="Lustigman S."/>
            <person name="Berriman M."/>
        </authorList>
    </citation>
    <scope>NUCLEOTIDE SEQUENCE</scope>
</reference>
<evidence type="ECO:0000256" key="1">
    <source>
        <dbReference type="ARBA" id="ARBA00009627"/>
    </source>
</evidence>
<proteinExistence type="inferred from homology"/>
<dbReference type="GO" id="GO:0008541">
    <property type="term" value="C:proteasome regulatory particle, lid subcomplex"/>
    <property type="evidence" value="ECO:0007669"/>
    <property type="project" value="TreeGrafter"/>
</dbReference>
<dbReference type="GO" id="GO:0005634">
    <property type="term" value="C:nucleus"/>
    <property type="evidence" value="ECO:0007669"/>
    <property type="project" value="TreeGrafter"/>
</dbReference>
<dbReference type="PANTHER" id="PTHR12387:SF0">
    <property type="entry name" value="26S PROTEASOME NON-ATPASE REGULATORY SUBUNIT 8"/>
    <property type="match status" value="1"/>
</dbReference>
<dbReference type="OMA" id="HIMDGYF"/>
<dbReference type="InterPro" id="IPR033464">
    <property type="entry name" value="CSN8_PSD8_EIF3K"/>
</dbReference>
<dbReference type="GO" id="GO:0043161">
    <property type="term" value="P:proteasome-mediated ubiquitin-dependent protein catabolic process"/>
    <property type="evidence" value="ECO:0007669"/>
    <property type="project" value="TreeGrafter"/>
</dbReference>
<evidence type="ECO:0000313" key="6">
    <source>
        <dbReference type="Proteomes" id="UP000024404"/>
    </source>
</evidence>